<feature type="binding site" evidence="15">
    <location>
        <position position="148"/>
    </location>
    <ligand>
        <name>Mg(2+)</name>
        <dbReference type="ChEBI" id="CHEBI:18420"/>
    </ligand>
</feature>
<feature type="binding site" evidence="15">
    <location>
        <position position="33"/>
    </location>
    <ligand>
        <name>Zn(2+)</name>
        <dbReference type="ChEBI" id="CHEBI:29105"/>
        <label>2</label>
    </ligand>
</feature>
<comment type="catalytic activity">
    <reaction evidence="11">
        <text>phosphoethanolamine + H2O = ethanolamine + phosphate</text>
        <dbReference type="Rhea" id="RHEA:16089"/>
        <dbReference type="ChEBI" id="CHEBI:15377"/>
        <dbReference type="ChEBI" id="CHEBI:43474"/>
        <dbReference type="ChEBI" id="CHEBI:57603"/>
        <dbReference type="ChEBI" id="CHEBI:58190"/>
    </reaction>
    <physiologicalReaction direction="left-to-right" evidence="11">
        <dbReference type="Rhea" id="RHEA:16090"/>
    </physiologicalReaction>
</comment>
<evidence type="ECO:0000256" key="3">
    <source>
        <dbReference type="ARBA" id="ARBA00022591"/>
    </source>
</evidence>
<feature type="binding site" evidence="15">
    <location>
        <position position="428"/>
    </location>
    <ligand>
        <name>Zn(2+)</name>
        <dbReference type="ChEBI" id="CHEBI:29105"/>
        <label>2</label>
    </ligand>
</feature>
<dbReference type="GO" id="GO:0031214">
    <property type="term" value="P:biomineral tissue development"/>
    <property type="evidence" value="ECO:0007669"/>
    <property type="project" value="UniProtKB-KW"/>
</dbReference>
<keyword evidence="15" id="KW-0460">Magnesium</keyword>
<evidence type="ECO:0000256" key="6">
    <source>
        <dbReference type="ARBA" id="ARBA00037828"/>
    </source>
</evidence>
<feature type="binding site" evidence="15">
    <location>
        <position position="314"/>
    </location>
    <ligand>
        <name>Zn(2+)</name>
        <dbReference type="ChEBI" id="CHEBI:29105"/>
        <label>2</label>
    </ligand>
</feature>
<comment type="subunit">
    <text evidence="1">Homodimer.</text>
</comment>
<evidence type="ECO:0000256" key="2">
    <source>
        <dbReference type="ARBA" id="ARBA00012647"/>
    </source>
</evidence>
<gene>
    <name evidence="17" type="ORF">C0Q70_03586</name>
</gene>
<reference evidence="17 18" key="1">
    <citation type="submission" date="2018-04" db="EMBL/GenBank/DDBJ databases">
        <title>The genome of golden apple snail Pomacea canaliculata provides insight into stress tolerance and invasive adaptation.</title>
        <authorList>
            <person name="Liu C."/>
            <person name="Liu B."/>
            <person name="Ren Y."/>
            <person name="Zhang Y."/>
            <person name="Wang H."/>
            <person name="Li S."/>
            <person name="Jiang F."/>
            <person name="Yin L."/>
            <person name="Zhang G."/>
            <person name="Qian W."/>
            <person name="Fan W."/>
        </authorList>
    </citation>
    <scope>NUCLEOTIDE SEQUENCE [LARGE SCALE GENOMIC DNA]</scope>
    <source>
        <strain evidence="17">SZHN2017</strain>
        <tissue evidence="17">Muscle</tissue>
    </source>
</reference>
<dbReference type="SMART" id="SM00098">
    <property type="entry name" value="alkPPc"/>
    <property type="match status" value="1"/>
</dbReference>
<evidence type="ECO:0000256" key="14">
    <source>
        <dbReference type="PIRSR" id="PIRSR601952-1"/>
    </source>
</evidence>
<comment type="catalytic activity">
    <reaction evidence="9">
        <text>diphosphate + H2O = 2 phosphate + H(+)</text>
        <dbReference type="Rhea" id="RHEA:24576"/>
        <dbReference type="ChEBI" id="CHEBI:15377"/>
        <dbReference type="ChEBI" id="CHEBI:15378"/>
        <dbReference type="ChEBI" id="CHEBI:33019"/>
        <dbReference type="ChEBI" id="CHEBI:43474"/>
    </reaction>
    <physiologicalReaction direction="left-to-right" evidence="9">
        <dbReference type="Rhea" id="RHEA:24577"/>
    </physiologicalReaction>
</comment>
<feature type="binding site" evidence="15">
    <location>
        <position position="352"/>
    </location>
    <ligand>
        <name>Zn(2+)</name>
        <dbReference type="ChEBI" id="CHEBI:29105"/>
        <label>2</label>
    </ligand>
</feature>
<feature type="binding site" evidence="15">
    <location>
        <position position="33"/>
    </location>
    <ligand>
        <name>Mg(2+)</name>
        <dbReference type="ChEBI" id="CHEBI:18420"/>
    </ligand>
</feature>
<protein>
    <recommendedName>
        <fullName evidence="7">Alkaline phosphatase, tissue-nonspecific isozyme</fullName>
        <ecNumber evidence="2">3.1.3.1</ecNumber>
    </recommendedName>
    <alternativeName>
        <fullName evidence="8">Phosphoamidase</fullName>
    </alternativeName>
</protein>
<accession>A0A2T7PT50</accession>
<evidence type="ECO:0000313" key="17">
    <source>
        <dbReference type="EMBL" id="PVD36601.1"/>
    </source>
</evidence>
<dbReference type="InterPro" id="IPR001952">
    <property type="entry name" value="Alkaline_phosphatase"/>
</dbReference>
<evidence type="ECO:0000256" key="8">
    <source>
        <dbReference type="ARBA" id="ARBA00042603"/>
    </source>
</evidence>
<keyword evidence="15" id="KW-0479">Metal-binding</keyword>
<evidence type="ECO:0000256" key="4">
    <source>
        <dbReference type="ARBA" id="ARBA00036105"/>
    </source>
</evidence>
<evidence type="ECO:0000313" key="18">
    <source>
        <dbReference type="Proteomes" id="UP000245119"/>
    </source>
</evidence>
<evidence type="ECO:0000256" key="12">
    <source>
        <dbReference type="ARBA" id="ARBA00049444"/>
    </source>
</evidence>
<dbReference type="PANTHER" id="PTHR11596">
    <property type="entry name" value="ALKALINE PHOSPHATASE"/>
    <property type="match status" value="1"/>
</dbReference>
<comment type="cofactor">
    <cofactor evidence="15">
        <name>Zn(2+)</name>
        <dbReference type="ChEBI" id="CHEBI:29105"/>
    </cofactor>
    <text evidence="15">Binds 2 Zn(2+) ions.</text>
</comment>
<comment type="cofactor">
    <cofactor evidence="15">
        <name>Mg(2+)</name>
        <dbReference type="ChEBI" id="CHEBI:18420"/>
    </cofactor>
    <text evidence="15">Binds 1 Mg(2+) ion.</text>
</comment>
<evidence type="ECO:0000256" key="9">
    <source>
        <dbReference type="ARBA" id="ARBA00048097"/>
    </source>
</evidence>
<dbReference type="AlphaFoldDB" id="A0A2T7PT50"/>
<evidence type="ECO:0000256" key="1">
    <source>
        <dbReference type="ARBA" id="ARBA00011738"/>
    </source>
</evidence>
<evidence type="ECO:0000256" key="10">
    <source>
        <dbReference type="ARBA" id="ARBA00048778"/>
    </source>
</evidence>
<dbReference type="PRINTS" id="PR00113">
    <property type="entry name" value="ALKPHPHTASE"/>
</dbReference>
<evidence type="ECO:0000256" key="7">
    <source>
        <dbReference type="ARBA" id="ARBA00040525"/>
    </source>
</evidence>
<evidence type="ECO:0000256" key="5">
    <source>
        <dbReference type="ARBA" id="ARBA00036923"/>
    </source>
</evidence>
<dbReference type="GO" id="GO:0046872">
    <property type="term" value="F:metal ion binding"/>
    <property type="evidence" value="ECO:0007669"/>
    <property type="project" value="UniProtKB-KW"/>
</dbReference>
<keyword evidence="18" id="KW-1185">Reference proteome</keyword>
<evidence type="ECO:0000256" key="13">
    <source>
        <dbReference type="ARBA" id="ARBA00049526"/>
    </source>
</evidence>
<comment type="caution">
    <text evidence="17">The sequence shown here is derived from an EMBL/GenBank/DDBJ whole genome shotgun (WGS) entry which is preliminary data.</text>
</comment>
<evidence type="ECO:0000256" key="11">
    <source>
        <dbReference type="ARBA" id="ARBA00048929"/>
    </source>
</evidence>
<dbReference type="CDD" id="cd16012">
    <property type="entry name" value="ALP"/>
    <property type="match status" value="1"/>
</dbReference>
<keyword evidence="3" id="KW-0091">Biomineralization</keyword>
<comment type="catalytic activity">
    <reaction evidence="5">
        <text>AMP + H2O = adenosine + phosphate</text>
        <dbReference type="Rhea" id="RHEA:29375"/>
        <dbReference type="ChEBI" id="CHEBI:15377"/>
        <dbReference type="ChEBI" id="CHEBI:16335"/>
        <dbReference type="ChEBI" id="CHEBI:43474"/>
        <dbReference type="ChEBI" id="CHEBI:456215"/>
    </reaction>
    <physiologicalReaction direction="left-to-right" evidence="5">
        <dbReference type="Rhea" id="RHEA:29376"/>
    </physiologicalReaction>
</comment>
<dbReference type="Pfam" id="PF00245">
    <property type="entry name" value="Alk_phosphatase"/>
    <property type="match status" value="1"/>
</dbReference>
<proteinExistence type="inferred from homology"/>
<comment type="subcellular location">
    <subcellularLocation>
        <location evidence="6">Extracellular vesicle membrane</location>
        <topology evidence="6">Lipid-anchor</topology>
        <topology evidence="6">GPI-anchor</topology>
    </subcellularLocation>
</comment>
<comment type="catalytic activity">
    <reaction evidence="4">
        <text>a phosphate monoester + H2O = an alcohol + phosphate</text>
        <dbReference type="Rhea" id="RHEA:15017"/>
        <dbReference type="ChEBI" id="CHEBI:15377"/>
        <dbReference type="ChEBI" id="CHEBI:30879"/>
        <dbReference type="ChEBI" id="CHEBI:43474"/>
        <dbReference type="ChEBI" id="CHEBI:67140"/>
        <dbReference type="EC" id="3.1.3.1"/>
    </reaction>
    <physiologicalReaction direction="left-to-right" evidence="4">
        <dbReference type="Rhea" id="RHEA:15018"/>
    </physiologicalReaction>
</comment>
<keyword evidence="15" id="KW-0862">Zinc</keyword>
<evidence type="ECO:0000256" key="16">
    <source>
        <dbReference type="RuleBase" id="RU003946"/>
    </source>
</evidence>
<comment type="catalytic activity">
    <reaction evidence="10">
        <text>ATP + H2O = ADP + phosphate + H(+)</text>
        <dbReference type="Rhea" id="RHEA:13065"/>
        <dbReference type="ChEBI" id="CHEBI:15377"/>
        <dbReference type="ChEBI" id="CHEBI:15378"/>
        <dbReference type="ChEBI" id="CHEBI:30616"/>
        <dbReference type="ChEBI" id="CHEBI:43474"/>
        <dbReference type="ChEBI" id="CHEBI:456216"/>
    </reaction>
    <physiologicalReaction direction="left-to-right" evidence="10">
        <dbReference type="Rhea" id="RHEA:13066"/>
    </physiologicalReaction>
</comment>
<feature type="active site" description="Phosphoserine intermediate" evidence="14">
    <location>
        <position position="85"/>
    </location>
</feature>
<dbReference type="OrthoDB" id="5818554at2759"/>
<dbReference type="InterPro" id="IPR017850">
    <property type="entry name" value="Alkaline_phosphatase_core_sf"/>
</dbReference>
<feature type="binding site" evidence="15">
    <location>
        <position position="310"/>
    </location>
    <ligand>
        <name>Zn(2+)</name>
        <dbReference type="ChEBI" id="CHEBI:29105"/>
        <label>2</label>
    </ligand>
</feature>
<dbReference type="GO" id="GO:0004035">
    <property type="term" value="F:alkaline phosphatase activity"/>
    <property type="evidence" value="ECO:0007669"/>
    <property type="project" value="UniProtKB-EC"/>
</dbReference>
<dbReference type="EC" id="3.1.3.1" evidence="2"/>
<dbReference type="SUPFAM" id="SSF53649">
    <property type="entry name" value="Alkaline phosphatase-like"/>
    <property type="match status" value="1"/>
</dbReference>
<name>A0A2T7PT50_POMCA</name>
<comment type="catalytic activity">
    <reaction evidence="12">
        <text>pyridoxal 5'-phosphate + H2O = pyridoxal + phosphate</text>
        <dbReference type="Rhea" id="RHEA:20533"/>
        <dbReference type="ChEBI" id="CHEBI:15377"/>
        <dbReference type="ChEBI" id="CHEBI:17310"/>
        <dbReference type="ChEBI" id="CHEBI:43474"/>
        <dbReference type="ChEBI" id="CHEBI:597326"/>
    </reaction>
    <physiologicalReaction direction="left-to-right" evidence="12">
        <dbReference type="Rhea" id="RHEA:20534"/>
    </physiologicalReaction>
</comment>
<sequence length="508" mass="56200">MTWKRRAYNKLLQTEDIQPIVKRARNVILFLGDGMGISTVTAARMLNGDETSLLYFENFPNVALSKYRFCADCLDYCADCTVTDSAASSTAYQCGAKTNSGVLGVDAHVQRSNCTQSRAPGVALTFILDWSLSEGKSVGLVTNTRVTHATPAGAYANTPERDWEGDVDLTPDAVQEGCRDIARQLVEDYPQVQVGESLEKPRLETYFSLFSVETRRCAYQSSYDVQEWSQNQQDLNRNSAYVWNAAQLRQLDIELTHSILGLFSQSHMDFEMNRKNEEQPSLTEMTTTAIRLLKRTPERFLCCSPGGMIDQSHHDNVAYHALHDTIAFANAIEAAASLTSEEETLTVITADHSHTMVIAGYSSRDNGILSKCATMRSLMPDGRPFTSLLYGDGPGYRHSAQRNEVTNEESNMANYTQEAAVPISTSSHGGEDVAIYAKGPMSHLFRGVQEQNYIAHVMAYASCVGQYKRSGKCPQTSYDYTCDWCRSSALVVNTLLLVVGALVSMVTL</sequence>
<feature type="binding site" evidence="15">
    <location>
        <position position="351"/>
    </location>
    <ligand>
        <name>Zn(2+)</name>
        <dbReference type="ChEBI" id="CHEBI:29105"/>
        <label>2</label>
    </ligand>
</feature>
<dbReference type="EMBL" id="PZQS01000002">
    <property type="protein sequence ID" value="PVD36601.1"/>
    <property type="molecule type" value="Genomic_DNA"/>
</dbReference>
<feature type="binding site" evidence="15">
    <location>
        <position position="150"/>
    </location>
    <ligand>
        <name>Mg(2+)</name>
        <dbReference type="ChEBI" id="CHEBI:18420"/>
    </ligand>
</feature>
<evidence type="ECO:0000256" key="15">
    <source>
        <dbReference type="PIRSR" id="PIRSR601952-2"/>
    </source>
</evidence>
<comment type="catalytic activity">
    <reaction evidence="13">
        <text>ADP + H2O = AMP + phosphate + H(+)</text>
        <dbReference type="Rhea" id="RHEA:61436"/>
        <dbReference type="ChEBI" id="CHEBI:15377"/>
        <dbReference type="ChEBI" id="CHEBI:15378"/>
        <dbReference type="ChEBI" id="CHEBI:43474"/>
        <dbReference type="ChEBI" id="CHEBI:456215"/>
        <dbReference type="ChEBI" id="CHEBI:456216"/>
    </reaction>
    <physiologicalReaction direction="left-to-right" evidence="13">
        <dbReference type="Rhea" id="RHEA:61437"/>
    </physiologicalReaction>
</comment>
<dbReference type="Gene3D" id="3.40.720.10">
    <property type="entry name" value="Alkaline Phosphatase, subunit A"/>
    <property type="match status" value="1"/>
</dbReference>
<dbReference type="PANTHER" id="PTHR11596:SF74">
    <property type="entry name" value="ALKALINE PHOSPHATASE, TISSUE-NONSPECIFIC ISOZYME"/>
    <property type="match status" value="1"/>
</dbReference>
<organism evidence="17 18">
    <name type="scientific">Pomacea canaliculata</name>
    <name type="common">Golden apple snail</name>
    <dbReference type="NCBI Taxonomy" id="400727"/>
    <lineage>
        <taxon>Eukaryota</taxon>
        <taxon>Metazoa</taxon>
        <taxon>Spiralia</taxon>
        <taxon>Lophotrochozoa</taxon>
        <taxon>Mollusca</taxon>
        <taxon>Gastropoda</taxon>
        <taxon>Caenogastropoda</taxon>
        <taxon>Architaenioglossa</taxon>
        <taxon>Ampullarioidea</taxon>
        <taxon>Ampullariidae</taxon>
        <taxon>Pomacea</taxon>
    </lineage>
</organism>
<dbReference type="Proteomes" id="UP000245119">
    <property type="component" value="Linkage Group LG2"/>
</dbReference>
<comment type="similarity">
    <text evidence="16">Belongs to the alkaline phosphatase family.</text>
</comment>